<feature type="transmembrane region" description="Helical" evidence="1">
    <location>
        <begin position="406"/>
        <end position="426"/>
    </location>
</feature>
<proteinExistence type="predicted"/>
<accession>A0AAE0KDE9</accession>
<name>A0AAE0KDE9_9PEZI</name>
<dbReference type="AlphaFoldDB" id="A0AAE0KDE9"/>
<feature type="transmembrane region" description="Helical" evidence="1">
    <location>
        <begin position="300"/>
        <end position="321"/>
    </location>
</feature>
<dbReference type="EMBL" id="JAULSW010000007">
    <property type="protein sequence ID" value="KAK3374559.1"/>
    <property type="molecule type" value="Genomic_DNA"/>
</dbReference>
<reference evidence="2" key="2">
    <citation type="submission" date="2023-06" db="EMBL/GenBank/DDBJ databases">
        <authorList>
            <consortium name="Lawrence Berkeley National Laboratory"/>
            <person name="Haridas S."/>
            <person name="Hensen N."/>
            <person name="Bonometti L."/>
            <person name="Westerberg I."/>
            <person name="Brannstrom I.O."/>
            <person name="Guillou S."/>
            <person name="Cros-Aarteil S."/>
            <person name="Calhoun S."/>
            <person name="Kuo A."/>
            <person name="Mondo S."/>
            <person name="Pangilinan J."/>
            <person name="Riley R."/>
            <person name="LaButti K."/>
            <person name="Andreopoulos B."/>
            <person name="Lipzen A."/>
            <person name="Chen C."/>
            <person name="Yanf M."/>
            <person name="Daum C."/>
            <person name="Ng V."/>
            <person name="Clum A."/>
            <person name="Steindorff A."/>
            <person name="Ohm R."/>
            <person name="Martin F."/>
            <person name="Silar P."/>
            <person name="Natvig D."/>
            <person name="Lalanne C."/>
            <person name="Gautier V."/>
            <person name="Ament-velasquez S.L."/>
            <person name="Kruys A."/>
            <person name="Hutchinson M.I."/>
            <person name="Powell A.J."/>
            <person name="Barry K."/>
            <person name="Miller A.N."/>
            <person name="Grigoriev I.V."/>
            <person name="Debuchy R."/>
            <person name="Gladieux P."/>
            <person name="Thoren M.H."/>
            <person name="Johannesson H."/>
        </authorList>
    </citation>
    <scope>NUCLEOTIDE SEQUENCE</scope>
    <source>
        <strain evidence="2">CBS 232.78</strain>
    </source>
</reference>
<evidence type="ECO:0000256" key="1">
    <source>
        <dbReference type="SAM" id="Phobius"/>
    </source>
</evidence>
<feature type="transmembrane region" description="Helical" evidence="1">
    <location>
        <begin position="12"/>
        <end position="30"/>
    </location>
</feature>
<protein>
    <submittedName>
        <fullName evidence="2">Uncharacterized protein</fullName>
    </submittedName>
</protein>
<comment type="caution">
    <text evidence="2">The sequence shown here is derived from an EMBL/GenBank/DDBJ whole genome shotgun (WGS) entry which is preliminary data.</text>
</comment>
<keyword evidence="1" id="KW-1133">Transmembrane helix</keyword>
<evidence type="ECO:0000313" key="3">
    <source>
        <dbReference type="Proteomes" id="UP001285441"/>
    </source>
</evidence>
<keyword evidence="1" id="KW-0472">Membrane</keyword>
<gene>
    <name evidence="2" type="ORF">B0H63DRAFT_399750</name>
</gene>
<dbReference type="Proteomes" id="UP001285441">
    <property type="component" value="Unassembled WGS sequence"/>
</dbReference>
<sequence length="488" mass="54681">MLMHLIGNPINTIASLLATIHGCQGWVNLLRKRMERLAQNNPKYSPRTRRRAGTLWKPFALLCVSYEEWGVRNWEAFLLNSLDQLLLTPNPEVMEHFEEAASLLAADRSTYALPIFSAQFAFIFAIGAAYWRVIGVKPQPHSWTNVEAYSIAMSAPFLYTVPAVFLSAVVGVAQTETSIPQILNSLRDKLINDGWDAILAERYKEGNNMVDVIPLPANNARHEDDDGAVVEESPEAPATLFQRITSGGLYSWRPGMLATGNLHETWPHIALATSFVVFSVFVAGWISYRVPPEGFDCRNAAQMSLLGVWLLNFSLDFFLTLAMDKLYHLLHAGAGGRRKSWYWYEIMFAKDLIMALAAFTLIMVTQLGIFNRCDCYTLWGTVPLALPQIREVAAVLMDRISFEWPLVTFLWIGIELVLCVAIWGRYSEAFRVYMQKDDRTSNLDWAPGWVRRLFKGKGGGGVEVEMEVIQGFPGGVRRGGGTTRGGGC</sequence>
<keyword evidence="3" id="KW-1185">Reference proteome</keyword>
<evidence type="ECO:0000313" key="2">
    <source>
        <dbReference type="EMBL" id="KAK3374559.1"/>
    </source>
</evidence>
<feature type="transmembrane region" description="Helical" evidence="1">
    <location>
        <begin position="342"/>
        <end position="364"/>
    </location>
</feature>
<reference evidence="2" key="1">
    <citation type="journal article" date="2023" name="Mol. Phylogenet. Evol.">
        <title>Genome-scale phylogeny and comparative genomics of the fungal order Sordariales.</title>
        <authorList>
            <person name="Hensen N."/>
            <person name="Bonometti L."/>
            <person name="Westerberg I."/>
            <person name="Brannstrom I.O."/>
            <person name="Guillou S."/>
            <person name="Cros-Aarteil S."/>
            <person name="Calhoun S."/>
            <person name="Haridas S."/>
            <person name="Kuo A."/>
            <person name="Mondo S."/>
            <person name="Pangilinan J."/>
            <person name="Riley R."/>
            <person name="LaButti K."/>
            <person name="Andreopoulos B."/>
            <person name="Lipzen A."/>
            <person name="Chen C."/>
            <person name="Yan M."/>
            <person name="Daum C."/>
            <person name="Ng V."/>
            <person name="Clum A."/>
            <person name="Steindorff A."/>
            <person name="Ohm R.A."/>
            <person name="Martin F."/>
            <person name="Silar P."/>
            <person name="Natvig D.O."/>
            <person name="Lalanne C."/>
            <person name="Gautier V."/>
            <person name="Ament-Velasquez S.L."/>
            <person name="Kruys A."/>
            <person name="Hutchinson M.I."/>
            <person name="Powell A.J."/>
            <person name="Barry K."/>
            <person name="Miller A.N."/>
            <person name="Grigoriev I.V."/>
            <person name="Debuchy R."/>
            <person name="Gladieux P."/>
            <person name="Hiltunen Thoren M."/>
            <person name="Johannesson H."/>
        </authorList>
    </citation>
    <scope>NUCLEOTIDE SEQUENCE</scope>
    <source>
        <strain evidence="2">CBS 232.78</strain>
    </source>
</reference>
<feature type="transmembrane region" description="Helical" evidence="1">
    <location>
        <begin position="151"/>
        <end position="173"/>
    </location>
</feature>
<feature type="transmembrane region" description="Helical" evidence="1">
    <location>
        <begin position="269"/>
        <end position="288"/>
    </location>
</feature>
<feature type="transmembrane region" description="Helical" evidence="1">
    <location>
        <begin position="111"/>
        <end position="131"/>
    </location>
</feature>
<organism evidence="2 3">
    <name type="scientific">Podospora didyma</name>
    <dbReference type="NCBI Taxonomy" id="330526"/>
    <lineage>
        <taxon>Eukaryota</taxon>
        <taxon>Fungi</taxon>
        <taxon>Dikarya</taxon>
        <taxon>Ascomycota</taxon>
        <taxon>Pezizomycotina</taxon>
        <taxon>Sordariomycetes</taxon>
        <taxon>Sordariomycetidae</taxon>
        <taxon>Sordariales</taxon>
        <taxon>Podosporaceae</taxon>
        <taxon>Podospora</taxon>
    </lineage>
</organism>
<keyword evidence="1" id="KW-0812">Transmembrane</keyword>